<dbReference type="RefSeq" id="WP_137273498.1">
    <property type="nucleotide sequence ID" value="NZ_QGAL01000013.1"/>
</dbReference>
<evidence type="ECO:0000256" key="1">
    <source>
        <dbReference type="SAM" id="MobiDB-lite"/>
    </source>
</evidence>
<reference evidence="3 4" key="1">
    <citation type="journal article" date="2019" name="Sci. Rep.">
        <title>Differences in resource use lead to coexistence of seed-transmitted microbial populations.</title>
        <authorList>
            <person name="Torres-Cortes G."/>
            <person name="Garcia B.J."/>
            <person name="Compant S."/>
            <person name="Rezki S."/>
            <person name="Jones P."/>
            <person name="Preveaux A."/>
            <person name="Briand M."/>
            <person name="Roulet A."/>
            <person name="Bouchez O."/>
            <person name="Jacobson D."/>
            <person name="Barret M."/>
        </authorList>
    </citation>
    <scope>NUCLEOTIDE SEQUENCE [LARGE SCALE GENOMIC DNA]</scope>
    <source>
        <strain evidence="3 4">CFBP13530</strain>
    </source>
</reference>
<accession>A0AB38NYP2</accession>
<feature type="region of interest" description="Disordered" evidence="1">
    <location>
        <begin position="392"/>
        <end position="417"/>
    </location>
</feature>
<evidence type="ECO:0000313" key="4">
    <source>
        <dbReference type="Proteomes" id="UP000306327"/>
    </source>
</evidence>
<name>A0AB38NYP2_9ENTR</name>
<dbReference type="Pfam" id="PF18821">
    <property type="entry name" value="LPD7"/>
    <property type="match status" value="1"/>
</dbReference>
<sequence length="963" mass="110426">MLIRCKGYNSGVKEYLEEGQKSGRDFTRDELDERIILDGNLDLTEMIYKSIPDKGQDRYLTFTLSFKEEQIDEEKLSEITQEFKSFLMKSYTSDEYNFYAEAHIPKIKTMKDRKAGELVDRKPHIHIVIPRKNLLSGNEMNPVGSYKQNEKYLEAFQEFINQKYVLESPRENMRLTPTGYADMLSRYKGDEFRAKNKEFKIQILQQIHDKGIRTRQSFYDLVAEYGETKIRNAGKESEYIAVKLDGDKKFTNLKETIFSDEFIVNRKTALPPLEQNIINRRFSEWERRSAEIKYIDKISSERFRHKYYESDDKTKSDLLNGCVNKFYEEYRGSDGIRSERTGNNQRGFTQAERGSAPPPTHSLQDLSNGDVAGAWRGKRNKGVLSGDARLHMADQQTHGNSGLRRTLSDRRGGRRITRKLQTPYPVIPRLKNRIPTLIDIKRRGDALFPAGSITGKQAVVPFQKSINANVNTSSLSAWLIRRLSEQPVSQNVSKLLKTIDRDFYDIRKEVLGDKRFSYEEKNQLISVMHFERLKRKDAVLNKNEEYNMGSKEIRDMLRNDDDKPAGFTISGPELEEKQEAKGRFARVIDKLRNPVNYSKVAEESRKAVEKHLDASNLYTKRTRKGHVHYLDKTSDKTLFVDTGKLITMRKNGLSSDSVAVALELAQGRFGSTLNIKGSQKFKDMVVNVVAEKGLDIHFTDKKMNEALELRRAELLKAREQQSRSRDSAFTIGGAERTVSRENSAVAKEEEQSAPAGSGNIDDEPLYRSVNHLEGKIVKHGAAPYLHKEGNSDSYYIVLKDKEGQESTQWGVGLKDALKGFRRGQEIALDLKESKPVQVRVRDELGKFSTREAVRNIWQATSLSKSASPGSKKAATSDIDKTHLATEKMPVRENIHYRDEYIKWQQTQPAGTSFARLEREMKKANPGVKGDEFYKLLVEKVQEPQKAEGQKTKRNRDFDGPEMA</sequence>
<gene>
    <name evidence="3" type="ORF">EcCFBP13530_22720</name>
</gene>
<dbReference type="AlphaFoldDB" id="A0AB38NYP2"/>
<feature type="region of interest" description="Disordered" evidence="1">
    <location>
        <begin position="940"/>
        <end position="963"/>
    </location>
</feature>
<proteinExistence type="predicted"/>
<feature type="region of interest" description="Disordered" evidence="1">
    <location>
        <begin position="739"/>
        <end position="764"/>
    </location>
</feature>
<feature type="region of interest" description="Disordered" evidence="1">
    <location>
        <begin position="334"/>
        <end position="374"/>
    </location>
</feature>
<organism evidence="3 4">
    <name type="scientific">Enterobacter cancerogenus</name>
    <dbReference type="NCBI Taxonomy" id="69218"/>
    <lineage>
        <taxon>Bacteria</taxon>
        <taxon>Pseudomonadati</taxon>
        <taxon>Pseudomonadota</taxon>
        <taxon>Gammaproteobacteria</taxon>
        <taxon>Enterobacterales</taxon>
        <taxon>Enterobacteriaceae</taxon>
        <taxon>Enterobacter</taxon>
        <taxon>Enterobacter cloacae complex</taxon>
    </lineage>
</organism>
<dbReference type="InterPro" id="IPR040677">
    <property type="entry name" value="LPD7"/>
</dbReference>
<comment type="caution">
    <text evidence="3">The sequence shown here is derived from an EMBL/GenBank/DDBJ whole genome shotgun (WGS) entry which is preliminary data.</text>
</comment>
<feature type="domain" description="Large polyvalent protein-associated" evidence="2">
    <location>
        <begin position="620"/>
        <end position="709"/>
    </location>
</feature>
<dbReference type="EMBL" id="QGAL01000013">
    <property type="protein sequence ID" value="TKK13618.1"/>
    <property type="molecule type" value="Genomic_DNA"/>
</dbReference>
<evidence type="ECO:0000259" key="2">
    <source>
        <dbReference type="Pfam" id="PF18821"/>
    </source>
</evidence>
<evidence type="ECO:0000313" key="3">
    <source>
        <dbReference type="EMBL" id="TKK13618.1"/>
    </source>
</evidence>
<dbReference type="Proteomes" id="UP000306327">
    <property type="component" value="Unassembled WGS sequence"/>
</dbReference>
<protein>
    <submittedName>
        <fullName evidence="3">MobB relaxase/mobilization protein</fullName>
    </submittedName>
</protein>